<dbReference type="Gene3D" id="2.40.70.10">
    <property type="entry name" value="Acid Proteases"/>
    <property type="match status" value="1"/>
</dbReference>
<dbReference type="InterPro" id="IPR021109">
    <property type="entry name" value="Peptidase_aspartic_dom_sf"/>
</dbReference>
<evidence type="ECO:0000313" key="1">
    <source>
        <dbReference type="EMBL" id="ETP07807.1"/>
    </source>
</evidence>
<dbReference type="InterPro" id="IPR001969">
    <property type="entry name" value="Aspartic_peptidase_AS"/>
</dbReference>
<evidence type="ECO:0000313" key="2">
    <source>
        <dbReference type="Proteomes" id="UP000018958"/>
    </source>
</evidence>
<proteinExistence type="predicted"/>
<dbReference type="GO" id="GO:0006508">
    <property type="term" value="P:proteolysis"/>
    <property type="evidence" value="ECO:0007669"/>
    <property type="project" value="InterPro"/>
</dbReference>
<protein>
    <recommendedName>
        <fullName evidence="3">Peptidase A2 domain-containing protein</fullName>
    </recommendedName>
</protein>
<name>W2WB75_PHYNI</name>
<sequence length="133" mass="13951">MLDCLQEKKNKPPGGGGSRALHVGLDAWVPLIADSGSDWTIVPSAVLQELQALQPELQVKRLPSPVVTSLADGTKVDCTMSALLDLQLVTSAGVVNVAGVECLVMPTSREEVLLGNTTLQLLGTAGSDTGYRR</sequence>
<dbReference type="PROSITE" id="PS00141">
    <property type="entry name" value="ASP_PROTEASE"/>
    <property type="match status" value="1"/>
</dbReference>
<evidence type="ECO:0008006" key="3">
    <source>
        <dbReference type="Google" id="ProtNLM"/>
    </source>
</evidence>
<accession>W2WB75</accession>
<dbReference type="GO" id="GO:0004190">
    <property type="term" value="F:aspartic-type endopeptidase activity"/>
    <property type="evidence" value="ECO:0007669"/>
    <property type="project" value="InterPro"/>
</dbReference>
<comment type="caution">
    <text evidence="1">The sequence shown here is derived from an EMBL/GenBank/DDBJ whole genome shotgun (WGS) entry which is preliminary data.</text>
</comment>
<gene>
    <name evidence="1" type="ORF">F441_16067</name>
</gene>
<dbReference type="Proteomes" id="UP000018958">
    <property type="component" value="Unassembled WGS sequence"/>
</dbReference>
<organism evidence="1 2">
    <name type="scientific">Phytophthora nicotianae CJ01A1</name>
    <dbReference type="NCBI Taxonomy" id="1317063"/>
    <lineage>
        <taxon>Eukaryota</taxon>
        <taxon>Sar</taxon>
        <taxon>Stramenopiles</taxon>
        <taxon>Oomycota</taxon>
        <taxon>Peronosporomycetes</taxon>
        <taxon>Peronosporales</taxon>
        <taxon>Peronosporaceae</taxon>
        <taxon>Phytophthora</taxon>
    </lineage>
</organism>
<dbReference type="EMBL" id="ANIX01003242">
    <property type="protein sequence ID" value="ETP07807.1"/>
    <property type="molecule type" value="Genomic_DNA"/>
</dbReference>
<dbReference type="AlphaFoldDB" id="W2WB75"/>
<reference evidence="1 2" key="1">
    <citation type="submission" date="2013-11" db="EMBL/GenBank/DDBJ databases">
        <title>The Genome Sequence of Phytophthora parasitica CJ01A1.</title>
        <authorList>
            <consortium name="The Broad Institute Genomics Platform"/>
            <person name="Russ C."/>
            <person name="Tyler B."/>
            <person name="Panabieres F."/>
            <person name="Shan W."/>
            <person name="Tripathy S."/>
            <person name="Grunwald N."/>
            <person name="Machado M."/>
            <person name="Johnson C.S."/>
            <person name="Walker B."/>
            <person name="Young S.K."/>
            <person name="Zeng Q."/>
            <person name="Gargeya S."/>
            <person name="Fitzgerald M."/>
            <person name="Haas B."/>
            <person name="Abouelleil A."/>
            <person name="Allen A.W."/>
            <person name="Alvarado L."/>
            <person name="Arachchi H.M."/>
            <person name="Berlin A.M."/>
            <person name="Chapman S.B."/>
            <person name="Gainer-Dewar J."/>
            <person name="Goldberg J."/>
            <person name="Griggs A."/>
            <person name="Gujja S."/>
            <person name="Hansen M."/>
            <person name="Howarth C."/>
            <person name="Imamovic A."/>
            <person name="Ireland A."/>
            <person name="Larimer J."/>
            <person name="McCowan C."/>
            <person name="Murphy C."/>
            <person name="Pearson M."/>
            <person name="Poon T.W."/>
            <person name="Priest M."/>
            <person name="Roberts A."/>
            <person name="Saif S."/>
            <person name="Shea T."/>
            <person name="Sisk P."/>
            <person name="Sykes S."/>
            <person name="Wortman J."/>
            <person name="Nusbaum C."/>
            <person name="Birren B."/>
        </authorList>
    </citation>
    <scope>NUCLEOTIDE SEQUENCE [LARGE SCALE GENOMIC DNA]</scope>
    <source>
        <strain evidence="1 2">CJ01A1</strain>
    </source>
</reference>